<protein>
    <recommendedName>
        <fullName evidence="1">DUF11 domain-containing protein</fullName>
    </recommendedName>
</protein>
<dbReference type="InterPro" id="IPR001434">
    <property type="entry name" value="OmcB-like_DUF11"/>
</dbReference>
<dbReference type="PANTHER" id="PTHR34819:SF3">
    <property type="entry name" value="CELL SURFACE PROTEIN"/>
    <property type="match status" value="1"/>
</dbReference>
<dbReference type="InterPro" id="IPR047589">
    <property type="entry name" value="DUF11_rpt"/>
</dbReference>
<organism evidence="2 3">
    <name type="scientific">Paenibacillus chartarius</name>
    <dbReference type="NCBI Taxonomy" id="747481"/>
    <lineage>
        <taxon>Bacteria</taxon>
        <taxon>Bacillati</taxon>
        <taxon>Bacillota</taxon>
        <taxon>Bacilli</taxon>
        <taxon>Bacillales</taxon>
        <taxon>Paenibacillaceae</taxon>
        <taxon>Paenibacillus</taxon>
    </lineage>
</organism>
<accession>A0ABV6DM80</accession>
<keyword evidence="3" id="KW-1185">Reference proteome</keyword>
<gene>
    <name evidence="2" type="ORF">ACFFK0_14755</name>
</gene>
<sequence>MRRGRRSTREILNQSFVRFQSGRYAGEAVSNEVVTNVHDDSGDLIDIEVSKMASAAEASRGDELVYTIRVENTGEAAAVVELTDTLPEGCMFLWGSVRAGAGSLPNANPAQGIALGTLLPGEQSVVSFRAAVPDIESASLPPLLENKAAVRATRRRKDGTFEVYRRESIPAVTRLYAPVIRIDVSIDPLTIEPHSLVEFKLTITNSGNAAASVTICDLVPAGMAVVPGSLRLEATDGPVQWHFAAGCVTAAVVKPGATVIVMYLAELDRHSLAERLQGRINGSYTYVINGITHTYRIFSGAYKILVEYPDE</sequence>
<dbReference type="NCBIfam" id="TIGR01451">
    <property type="entry name" value="B_ant_repeat"/>
    <property type="match status" value="2"/>
</dbReference>
<dbReference type="PANTHER" id="PTHR34819">
    <property type="entry name" value="LARGE CYSTEINE-RICH PERIPLASMIC PROTEIN OMCB"/>
    <property type="match status" value="1"/>
</dbReference>
<dbReference type="InterPro" id="IPR051172">
    <property type="entry name" value="Chlamydia_OmcB"/>
</dbReference>
<evidence type="ECO:0000259" key="1">
    <source>
        <dbReference type="Pfam" id="PF01345"/>
    </source>
</evidence>
<dbReference type="EMBL" id="JBHLWN010000060">
    <property type="protein sequence ID" value="MFC0213702.1"/>
    <property type="molecule type" value="Genomic_DNA"/>
</dbReference>
<comment type="caution">
    <text evidence="2">The sequence shown here is derived from an EMBL/GenBank/DDBJ whole genome shotgun (WGS) entry which is preliminary data.</text>
</comment>
<evidence type="ECO:0000313" key="2">
    <source>
        <dbReference type="EMBL" id="MFC0213702.1"/>
    </source>
</evidence>
<feature type="domain" description="DUF11" evidence="1">
    <location>
        <begin position="46"/>
        <end position="153"/>
    </location>
</feature>
<dbReference type="RefSeq" id="WP_377471025.1">
    <property type="nucleotide sequence ID" value="NZ_JBHLWN010000060.1"/>
</dbReference>
<reference evidence="2 3" key="1">
    <citation type="submission" date="2024-09" db="EMBL/GenBank/DDBJ databases">
        <authorList>
            <person name="Sun Q."/>
            <person name="Mori K."/>
        </authorList>
    </citation>
    <scope>NUCLEOTIDE SEQUENCE [LARGE SCALE GENOMIC DNA]</scope>
    <source>
        <strain evidence="2 3">CCM 7759</strain>
    </source>
</reference>
<dbReference type="Proteomes" id="UP001589776">
    <property type="component" value="Unassembled WGS sequence"/>
</dbReference>
<evidence type="ECO:0000313" key="3">
    <source>
        <dbReference type="Proteomes" id="UP001589776"/>
    </source>
</evidence>
<proteinExistence type="predicted"/>
<name>A0ABV6DM80_9BACL</name>
<dbReference type="Pfam" id="PF01345">
    <property type="entry name" value="DUF11"/>
    <property type="match status" value="1"/>
</dbReference>